<proteinExistence type="predicted"/>
<gene>
    <name evidence="2" type="ORF">BU16DRAFT_212410</name>
</gene>
<name>A0A6A6RAU5_9PEZI</name>
<feature type="region of interest" description="Disordered" evidence="1">
    <location>
        <begin position="50"/>
        <end position="110"/>
    </location>
</feature>
<evidence type="ECO:0000313" key="2">
    <source>
        <dbReference type="EMBL" id="KAF2501925.1"/>
    </source>
</evidence>
<accession>A0A6A6RAU5</accession>
<evidence type="ECO:0000313" key="3">
    <source>
        <dbReference type="Proteomes" id="UP000799750"/>
    </source>
</evidence>
<protein>
    <submittedName>
        <fullName evidence="2">Uncharacterized protein</fullName>
    </submittedName>
</protein>
<dbReference type="AlphaFoldDB" id="A0A6A6RAU5"/>
<dbReference type="Proteomes" id="UP000799750">
    <property type="component" value="Unassembled WGS sequence"/>
</dbReference>
<organism evidence="2 3">
    <name type="scientific">Lophium mytilinum</name>
    <dbReference type="NCBI Taxonomy" id="390894"/>
    <lineage>
        <taxon>Eukaryota</taxon>
        <taxon>Fungi</taxon>
        <taxon>Dikarya</taxon>
        <taxon>Ascomycota</taxon>
        <taxon>Pezizomycotina</taxon>
        <taxon>Dothideomycetes</taxon>
        <taxon>Pleosporomycetidae</taxon>
        <taxon>Mytilinidiales</taxon>
        <taxon>Mytilinidiaceae</taxon>
        <taxon>Lophium</taxon>
    </lineage>
</organism>
<reference evidence="2" key="1">
    <citation type="journal article" date="2020" name="Stud. Mycol.">
        <title>101 Dothideomycetes genomes: a test case for predicting lifestyles and emergence of pathogens.</title>
        <authorList>
            <person name="Haridas S."/>
            <person name="Albert R."/>
            <person name="Binder M."/>
            <person name="Bloem J."/>
            <person name="Labutti K."/>
            <person name="Salamov A."/>
            <person name="Andreopoulos B."/>
            <person name="Baker S."/>
            <person name="Barry K."/>
            <person name="Bills G."/>
            <person name="Bluhm B."/>
            <person name="Cannon C."/>
            <person name="Castanera R."/>
            <person name="Culley D."/>
            <person name="Daum C."/>
            <person name="Ezra D."/>
            <person name="Gonzalez J."/>
            <person name="Henrissat B."/>
            <person name="Kuo A."/>
            <person name="Liang C."/>
            <person name="Lipzen A."/>
            <person name="Lutzoni F."/>
            <person name="Magnuson J."/>
            <person name="Mondo S."/>
            <person name="Nolan M."/>
            <person name="Ohm R."/>
            <person name="Pangilinan J."/>
            <person name="Park H.-J."/>
            <person name="Ramirez L."/>
            <person name="Alfaro M."/>
            <person name="Sun H."/>
            <person name="Tritt A."/>
            <person name="Yoshinaga Y."/>
            <person name="Zwiers L.-H."/>
            <person name="Turgeon B."/>
            <person name="Goodwin S."/>
            <person name="Spatafora J."/>
            <person name="Crous P."/>
            <person name="Grigoriev I."/>
        </authorList>
    </citation>
    <scope>NUCLEOTIDE SEQUENCE</scope>
    <source>
        <strain evidence="2">CBS 269.34</strain>
    </source>
</reference>
<sequence>MRSTGTTQDLQPVEIRHCRWSLSEVQTFIVQLLKPPPQGKRRLQFWSQANHDRASRPVPGRICRSQHQRCQPRKHQENTKTPPRLRQQAGRLRKPIARATPSRTAHTKEQSIIYPSRMEPRATLRFVPTRASRPI</sequence>
<feature type="compositionally biased region" description="Basic residues" evidence="1">
    <location>
        <begin position="64"/>
        <end position="73"/>
    </location>
</feature>
<evidence type="ECO:0000256" key="1">
    <source>
        <dbReference type="SAM" id="MobiDB-lite"/>
    </source>
</evidence>
<dbReference type="EMBL" id="MU004182">
    <property type="protein sequence ID" value="KAF2501925.1"/>
    <property type="molecule type" value="Genomic_DNA"/>
</dbReference>
<keyword evidence="3" id="KW-1185">Reference proteome</keyword>